<feature type="region of interest" description="Disordered" evidence="2">
    <location>
        <begin position="1600"/>
        <end position="1620"/>
    </location>
</feature>
<keyword evidence="1" id="KW-0677">Repeat</keyword>
<keyword evidence="5" id="KW-1185">Reference proteome</keyword>
<sequence length="2178" mass="225087">MAGLPGVALAGSTAKPKLPKPPVERTVAPRKAIPGKAKPSTAFPVYNPTVAAALPGAGSAVVDLTTAVPKGTAPNGAAPNAAAPYAAPQGAGGRAGTLPVSVVPAAHQGNAPMAAGAGAGADSTPTRVRVTTADQAVAQRAGVHGLLFAVEPADAGAGAGSATVSVDPSSFRAAFGGDYASRLHLVELPSCALTTPELAKCQVQTPVQADPAKPLTATVHLAPAAQSAGQVTPFAATAAGGAAPQASSSAVVLAATSSPTGSSGTYTATSLSPTGTWSAGGNTGAFTYSYPVQVPKAIAGATPDVSLSYDSSSQDGRTAGTNNQSSWLGDGWSSSESYIERSYKSCASDSTSGAPQGSGDECWAGQLLTMSLNGKSTQLVYDDASHTLRPASDESTVKIEQLYGASNGTYNGEYFRVTQDGVQYYFGLNQLPGYTSGQQATQSVYTVPVYGAHAGDPCNSSSFAGSSCVQGWRWNLDYSVDPHSNAIAYYYQPETNYYGADAQSTGVAYTRGGYLQRIDYGMTAGTVYSGTAPEQIVFSVNERCIPGTPVGAVCDDAHFGTTNASWWPDVPTDQSCAQGSTCTDFAPTYWSRKRLASITTQVQVGGATQQVDRYDFTQSFPDGGDHAPTLWLDSIQHTGLDTSAGGSGQVSNPVTGFDPPRQSPNRVGTVPNESPMYHDRIQSISTETGARITVAYNDTQCTPANVPSDPSTNTMPCFPVMWTPPGSSAPVLDWFHKYTVHSVKTADPNTSYQDGSFPELLTTYNYVGGAAWHYDDNELVKPEDRTYGQFRGYQTVETRSGDPAVFHLTNGTQVNDALTLAKTTYFRGMSNNTPNGSGGSTVTLTSQDGAHSAQDVNSLAGQVFETDTYTGDGGSIDHATVTIPTIIGPTASRARNGLAPLTAQMVRTANSYSRQAVSYGWRNTETDSFYNTTLGQPTTGMVVQSDDRGEPTANGNVAKCTFTRYASNSGAALALTAETITTAQDCTGGGATPSGTLVSDTRASYDGNAFTWDGAGGGTAPSKGDVTLNETASASNGATATAYLATAKTGYDSYGRVTSTVRTPNSTAPDGSSLAQSTTTAYTPASGGLPTGVVSTVQVTAGGSPTYQTTTTTLDAARGVPVTKVDPAHLRTDLTYDALGRLTAVWLPTQSKAANQAATMTYSYLVSNTAAVVVTSNKLLENGSYAPTENVYDALLRPLQVQTAGENNTVVVSDTQYDSHGWTVLTNNSYSANGSPQPKELPFIQLNVPDTTVTDYDGMGRPTTANEERSTTTSAGAAIQLTPAGMVTQTAYTGDTTTVFPKSGGVVTRTAVNARGQNTELDQYTTAPSIGGSAQAGWTTSGGAFNATSYGYTPAGQQATITGPDQAVWTSSYDLLGRRTQQADPDAGTSKYGFDDAGNQVSATDARGIELDYTYDLLGRKLTAVDKSNNNFKFGVWKYDSLQVGKLSYSARYVPGASAPYVVMSKGYTALGQSTGTEIKLPAEEAPLPTDYTTTNSFSTSTEELLDQRDPGVGGLLTEDVLYGYDGLDNPVTMQSVNAIAGPVTYTPQGEISAMRYGPSNNTAQTTYGYDDQTRRLTSTQTSRTQAPGPIVDALAYTYDPSGNPTSTVDQQSENGSTATDTQCYQYDSLDRLTQAWTAAGACPAAGTNPTNGSIATGPTAYWQSFGYDNISDRTASTDHAVNGASADTTTTYTNGAAGGAQPHTLTGTSTTGPAGTTSTSFSYTPAGQLTGRTPTVGTGQTLHWNDEGQLDQVTQGGNTTNYLYDADGNQLIRRDPGQTTLFLGDTEVTINTSTTPATILGAVRTYTLAGQNVAIASTLPGGGVSYVFSDPHGTATMTMDTTTQKLTRQQYKPYGELRGGATTGWIDPTRGFLNKPVDATTGYTDVGARKYDPTLGRFISADPVLEGADPGQLGGYTYAGSNPLTFSDPTGQMHDPGCGYNGCDSGFVGPPLVAITGGGTGGSSGSGGSGDPGKSSTPTFTPGASKPSKPAQVCDYTCQISQDPWFRGSMLCSGAGVLTTGCNAVNGLAIGPGNLQSVLSAATPNAVDPATATGDVARRAAQARWNRLSPRERALLQAAKNPYMRRFAAAMGPVNLLAGGLSGYLTAKSNGDSQAESITIGGADAVVDEGISGLTTKLLSDTPLGPVGGAIGGAVLAVPLQNAANKLISGAADWLFK</sequence>
<dbReference type="PANTHER" id="PTHR32305:SF17">
    <property type="entry name" value="TRNA NUCLEASE WAPA"/>
    <property type="match status" value="1"/>
</dbReference>
<feature type="region of interest" description="Disordered" evidence="2">
    <location>
        <begin position="1955"/>
        <end position="1990"/>
    </location>
</feature>
<evidence type="ECO:0000313" key="4">
    <source>
        <dbReference type="EMBL" id="TWF97996.1"/>
    </source>
</evidence>
<comment type="caution">
    <text evidence="4">The sequence shown here is derived from an EMBL/GenBank/DDBJ whole genome shotgun (WGS) entry which is preliminary data.</text>
</comment>
<feature type="region of interest" description="Disordered" evidence="2">
    <location>
        <begin position="642"/>
        <end position="676"/>
    </location>
</feature>
<dbReference type="Pfam" id="PF25023">
    <property type="entry name" value="TEN_YD-shell"/>
    <property type="match status" value="1"/>
</dbReference>
<feature type="region of interest" description="Disordered" evidence="2">
    <location>
        <begin position="1"/>
        <end position="40"/>
    </location>
</feature>
<reference evidence="4 5" key="1">
    <citation type="submission" date="2019-06" db="EMBL/GenBank/DDBJ databases">
        <title>Sequencing the genomes of 1000 actinobacteria strains.</title>
        <authorList>
            <person name="Klenk H.-P."/>
        </authorList>
    </citation>
    <scope>NUCLEOTIDE SEQUENCE [LARGE SCALE GENOMIC DNA]</scope>
    <source>
        <strain evidence="4 5">DSM 44826</strain>
    </source>
</reference>
<evidence type="ECO:0000259" key="3">
    <source>
        <dbReference type="Pfam" id="PF25023"/>
    </source>
</evidence>
<name>A0A561UF59_9ACTN</name>
<dbReference type="Gene3D" id="2.180.10.10">
    <property type="entry name" value="RHS repeat-associated core"/>
    <property type="match status" value="2"/>
</dbReference>
<protein>
    <submittedName>
        <fullName evidence="4">RHS repeat-associated protein</fullName>
    </submittedName>
</protein>
<proteinExistence type="predicted"/>
<feature type="region of interest" description="Disordered" evidence="2">
    <location>
        <begin position="1487"/>
        <end position="1512"/>
    </location>
</feature>
<feature type="compositionally biased region" description="Polar residues" evidence="2">
    <location>
        <begin position="1601"/>
        <end position="1620"/>
    </location>
</feature>
<feature type="domain" description="Teneurin-like YD-shell" evidence="3">
    <location>
        <begin position="1734"/>
        <end position="1924"/>
    </location>
</feature>
<dbReference type="Proteomes" id="UP000317940">
    <property type="component" value="Unassembled WGS sequence"/>
</dbReference>
<feature type="compositionally biased region" description="Polar residues" evidence="2">
    <location>
        <begin position="308"/>
        <end position="327"/>
    </location>
</feature>
<feature type="compositionally biased region" description="Low complexity" evidence="2">
    <location>
        <begin position="1705"/>
        <end position="1716"/>
    </location>
</feature>
<dbReference type="InterPro" id="IPR022385">
    <property type="entry name" value="Rhs_assc_core"/>
</dbReference>
<evidence type="ECO:0000256" key="2">
    <source>
        <dbReference type="SAM" id="MobiDB-lite"/>
    </source>
</evidence>
<evidence type="ECO:0000256" key="1">
    <source>
        <dbReference type="ARBA" id="ARBA00022737"/>
    </source>
</evidence>
<accession>A0A561UF59</accession>
<feature type="compositionally biased region" description="Low complexity" evidence="2">
    <location>
        <begin position="1490"/>
        <end position="1502"/>
    </location>
</feature>
<evidence type="ECO:0000313" key="5">
    <source>
        <dbReference type="Proteomes" id="UP000317940"/>
    </source>
</evidence>
<dbReference type="InterPro" id="IPR050708">
    <property type="entry name" value="T6SS_VgrG/RHS"/>
</dbReference>
<feature type="compositionally biased region" description="Gly residues" evidence="2">
    <location>
        <begin position="1957"/>
        <end position="1972"/>
    </location>
</feature>
<organism evidence="4 5">
    <name type="scientific">Kitasatospora viridis</name>
    <dbReference type="NCBI Taxonomy" id="281105"/>
    <lineage>
        <taxon>Bacteria</taxon>
        <taxon>Bacillati</taxon>
        <taxon>Actinomycetota</taxon>
        <taxon>Actinomycetes</taxon>
        <taxon>Kitasatosporales</taxon>
        <taxon>Streptomycetaceae</taxon>
        <taxon>Kitasatospora</taxon>
    </lineage>
</organism>
<dbReference type="EMBL" id="VIWT01000001">
    <property type="protein sequence ID" value="TWF97996.1"/>
    <property type="molecule type" value="Genomic_DNA"/>
</dbReference>
<gene>
    <name evidence="4" type="ORF">FHX73_111798</name>
</gene>
<dbReference type="PANTHER" id="PTHR32305">
    <property type="match status" value="1"/>
</dbReference>
<feature type="region of interest" description="Disordered" evidence="2">
    <location>
        <begin position="73"/>
        <end position="94"/>
    </location>
</feature>
<dbReference type="InterPro" id="IPR056823">
    <property type="entry name" value="TEN-like_YD-shell"/>
</dbReference>
<feature type="compositionally biased region" description="Low complexity" evidence="2">
    <location>
        <begin position="73"/>
        <end position="89"/>
    </location>
</feature>
<feature type="region of interest" description="Disordered" evidence="2">
    <location>
        <begin position="306"/>
        <end position="327"/>
    </location>
</feature>
<dbReference type="NCBIfam" id="TIGR03696">
    <property type="entry name" value="Rhs_assc_core"/>
    <property type="match status" value="1"/>
</dbReference>
<feature type="region of interest" description="Disordered" evidence="2">
    <location>
        <begin position="1697"/>
        <end position="1716"/>
    </location>
</feature>